<organism evidence="1 2">
    <name type="scientific">Tumebacillus amylolyticus</name>
    <dbReference type="NCBI Taxonomy" id="2801339"/>
    <lineage>
        <taxon>Bacteria</taxon>
        <taxon>Bacillati</taxon>
        <taxon>Bacillota</taxon>
        <taxon>Bacilli</taxon>
        <taxon>Bacillales</taxon>
        <taxon>Alicyclobacillaceae</taxon>
        <taxon>Tumebacillus</taxon>
    </lineage>
</organism>
<sequence>MIEKLFRLLEEQRTGHGKFIKFTNMKFERLQAVYASPEQIYGVAVFGTEEEMQEGWEHAAEELSIQVQGQLKGRLTSLRWDMYLLLFVTDSNVRENVRKLIENDRMFFRKIVLTADDNLEECLPFSFLSPTEGGLRGLTLFGEEQFLQEFKTKLSSKAVERLGAKFFAHGAEDWQTLKALLGDETLAGGGDGENQRD</sequence>
<evidence type="ECO:0000313" key="1">
    <source>
        <dbReference type="EMBL" id="MBL0389484.1"/>
    </source>
</evidence>
<proteinExistence type="predicted"/>
<dbReference type="Pfam" id="PF20289">
    <property type="entry name" value="MComp1"/>
    <property type="match status" value="1"/>
</dbReference>
<evidence type="ECO:0000313" key="2">
    <source>
        <dbReference type="Proteomes" id="UP000602284"/>
    </source>
</evidence>
<comment type="caution">
    <text evidence="1">The sequence shown here is derived from an EMBL/GenBank/DDBJ whole genome shotgun (WGS) entry which is preliminary data.</text>
</comment>
<dbReference type="EMBL" id="JAEQNB010000016">
    <property type="protein sequence ID" value="MBL0389484.1"/>
    <property type="molecule type" value="Genomic_DNA"/>
</dbReference>
<gene>
    <name evidence="1" type="ORF">JJB07_23340</name>
</gene>
<reference evidence="1 2" key="1">
    <citation type="submission" date="2021-01" db="EMBL/GenBank/DDBJ databases">
        <title>Tumebacillus sp. strain ITR2 16S ribosomal RNA gene Genome sequencing and assembly.</title>
        <authorList>
            <person name="Kang M."/>
        </authorList>
    </citation>
    <scope>NUCLEOTIDE SEQUENCE [LARGE SCALE GENOMIC DNA]</scope>
    <source>
        <strain evidence="1 2">ITR2</strain>
    </source>
</reference>
<name>A0ABS1JGR7_9BACL</name>
<dbReference type="Proteomes" id="UP000602284">
    <property type="component" value="Unassembled WGS sequence"/>
</dbReference>
<protein>
    <submittedName>
        <fullName evidence="1">Uncharacterized protein</fullName>
    </submittedName>
</protein>
<accession>A0ABS1JGR7</accession>
<keyword evidence="2" id="KW-1185">Reference proteome</keyword>
<dbReference type="InterPro" id="IPR046905">
    <property type="entry name" value="ABC-3C_MC1"/>
</dbReference>
<dbReference type="RefSeq" id="WP_201638475.1">
    <property type="nucleotide sequence ID" value="NZ_JAEQNB010000016.1"/>
</dbReference>